<dbReference type="InterPro" id="IPR000426">
    <property type="entry name" value="Proteasome_asu_N"/>
</dbReference>
<organism evidence="9 10">
    <name type="scientific">Brachionus plicatilis</name>
    <name type="common">Marine rotifer</name>
    <name type="synonym">Brachionus muelleri</name>
    <dbReference type="NCBI Taxonomy" id="10195"/>
    <lineage>
        <taxon>Eukaryota</taxon>
        <taxon>Metazoa</taxon>
        <taxon>Spiralia</taxon>
        <taxon>Gnathifera</taxon>
        <taxon>Rotifera</taxon>
        <taxon>Eurotatoria</taxon>
        <taxon>Monogononta</taxon>
        <taxon>Pseudotrocha</taxon>
        <taxon>Ploima</taxon>
        <taxon>Brachionidae</taxon>
        <taxon>Brachionus</taxon>
    </lineage>
</organism>
<evidence type="ECO:0000313" key="10">
    <source>
        <dbReference type="Proteomes" id="UP000276133"/>
    </source>
</evidence>
<dbReference type="InterPro" id="IPR023332">
    <property type="entry name" value="Proteasome_alpha-type"/>
</dbReference>
<dbReference type="GO" id="GO:0005634">
    <property type="term" value="C:nucleus"/>
    <property type="evidence" value="ECO:0007669"/>
    <property type="project" value="UniProtKB-SubCell"/>
</dbReference>
<dbReference type="InterPro" id="IPR001353">
    <property type="entry name" value="Proteasome_sua/b"/>
</dbReference>
<comment type="similarity">
    <text evidence="7">Belongs to the peptidase T1A family.</text>
</comment>
<dbReference type="OrthoDB" id="40134at2759"/>
<dbReference type="Proteomes" id="UP000276133">
    <property type="component" value="Unassembled WGS sequence"/>
</dbReference>
<dbReference type="SMART" id="SM00948">
    <property type="entry name" value="Proteasome_A_N"/>
    <property type="match status" value="1"/>
</dbReference>
<reference evidence="9 10" key="1">
    <citation type="journal article" date="2018" name="Sci. Rep.">
        <title>Genomic signatures of local adaptation to the degree of environmental predictability in rotifers.</title>
        <authorList>
            <person name="Franch-Gras L."/>
            <person name="Hahn C."/>
            <person name="Garcia-Roger E.M."/>
            <person name="Carmona M.J."/>
            <person name="Serra M."/>
            <person name="Gomez A."/>
        </authorList>
    </citation>
    <scope>NUCLEOTIDE SEQUENCE [LARGE SCALE GENOMIC DNA]</scope>
    <source>
        <strain evidence="9">HYR1</strain>
    </source>
</reference>
<dbReference type="SUPFAM" id="SSF56235">
    <property type="entry name" value="N-terminal nucleophile aminohydrolases (Ntn hydrolases)"/>
    <property type="match status" value="1"/>
</dbReference>
<feature type="domain" description="Proteasome alpha-type subunits" evidence="8">
    <location>
        <begin position="8"/>
        <end position="30"/>
    </location>
</feature>
<name>A0A3M7PXA7_BRAPC</name>
<evidence type="ECO:0000256" key="6">
    <source>
        <dbReference type="ARBA" id="ARBA00023242"/>
    </source>
</evidence>
<keyword evidence="4" id="KW-0963">Cytoplasm</keyword>
<keyword evidence="6" id="KW-0539">Nucleus</keyword>
<dbReference type="Gene3D" id="3.60.20.10">
    <property type="entry name" value="Glutamine Phosphoribosylpyrophosphate, subunit 1, domain 1"/>
    <property type="match status" value="1"/>
</dbReference>
<evidence type="ECO:0000256" key="7">
    <source>
        <dbReference type="PROSITE-ProRule" id="PRU00808"/>
    </source>
</evidence>
<evidence type="ECO:0000256" key="3">
    <source>
        <dbReference type="ARBA" id="ARBA00004496"/>
    </source>
</evidence>
<dbReference type="STRING" id="10195.A0A3M7PXA7"/>
<keyword evidence="5 7" id="KW-0647">Proteasome</keyword>
<evidence type="ECO:0000256" key="4">
    <source>
        <dbReference type="ARBA" id="ARBA00022490"/>
    </source>
</evidence>
<evidence type="ECO:0000256" key="5">
    <source>
        <dbReference type="ARBA" id="ARBA00022942"/>
    </source>
</evidence>
<sequence length="250" mass="27656">MSSIGTGYDLSAAQFSPDGRIFQVEYANKAVEASGSAIGVVCKDGVVLAVEKIVTSKLHEPGSNKRVFIIDQHIGMTVAGLLADSRNLVNIAREEATNYKSNYGSNIPLKYLADRLSMYMHAHTLYGAIRPFGVSVILASYENDKPQLYAIEPSGICNGYFGVATGKASQNAKTELEKLKFKEMRCQDLVKEAAKVIYTVHDEIKDKHFELEMGWVGKVSDNKFQLVPKPVFEEAEKYAKEALESEDEEM</sequence>
<dbReference type="GO" id="GO:0006511">
    <property type="term" value="P:ubiquitin-dependent protein catabolic process"/>
    <property type="evidence" value="ECO:0007669"/>
    <property type="project" value="InterPro"/>
</dbReference>
<protein>
    <submittedName>
        <fullName evidence="9">Proteasome subunit alpha type-3</fullName>
    </submittedName>
</protein>
<keyword evidence="10" id="KW-1185">Reference proteome</keyword>
<gene>
    <name evidence="9" type="ORF">BpHYR1_020149</name>
</gene>
<dbReference type="CDD" id="cd03751">
    <property type="entry name" value="proteasome_alpha_type_3"/>
    <property type="match status" value="1"/>
</dbReference>
<dbReference type="PROSITE" id="PS51475">
    <property type="entry name" value="PROTEASOME_ALPHA_2"/>
    <property type="match status" value="1"/>
</dbReference>
<dbReference type="InterPro" id="IPR050115">
    <property type="entry name" value="Proteasome_alpha"/>
</dbReference>
<dbReference type="FunFam" id="3.60.20.10:FF:000007">
    <property type="entry name" value="Proteasome subunit alpha type"/>
    <property type="match status" value="1"/>
</dbReference>
<evidence type="ECO:0000256" key="2">
    <source>
        <dbReference type="ARBA" id="ARBA00004123"/>
    </source>
</evidence>
<comment type="function">
    <text evidence="1">The proteasome is a multicatalytic proteinase complex which is characterized by its ability to cleave peptides with Arg, Phe, Tyr, Leu, and Glu adjacent to the leaving group at neutral or slightly basic pH. The proteasome has an ATP-dependent proteolytic activity.</text>
</comment>
<dbReference type="GO" id="GO:0019773">
    <property type="term" value="C:proteasome core complex, alpha-subunit complex"/>
    <property type="evidence" value="ECO:0007669"/>
    <property type="project" value="UniProtKB-UniRule"/>
</dbReference>
<dbReference type="Pfam" id="PF00227">
    <property type="entry name" value="Proteasome"/>
    <property type="match status" value="1"/>
</dbReference>
<evidence type="ECO:0000259" key="8">
    <source>
        <dbReference type="SMART" id="SM00948"/>
    </source>
</evidence>
<proteinExistence type="inferred from homology"/>
<dbReference type="GO" id="GO:0005737">
    <property type="term" value="C:cytoplasm"/>
    <property type="evidence" value="ECO:0007669"/>
    <property type="project" value="UniProtKB-SubCell"/>
</dbReference>
<dbReference type="InterPro" id="IPR029055">
    <property type="entry name" value="Ntn_hydrolases_N"/>
</dbReference>
<evidence type="ECO:0000256" key="1">
    <source>
        <dbReference type="ARBA" id="ARBA00002000"/>
    </source>
</evidence>
<dbReference type="PANTHER" id="PTHR11599">
    <property type="entry name" value="PROTEASOME SUBUNIT ALPHA/BETA"/>
    <property type="match status" value="1"/>
</dbReference>
<dbReference type="EMBL" id="REGN01008324">
    <property type="protein sequence ID" value="RNA03842.1"/>
    <property type="molecule type" value="Genomic_DNA"/>
</dbReference>
<comment type="subcellular location">
    <subcellularLocation>
        <location evidence="3">Cytoplasm</location>
    </subcellularLocation>
    <subcellularLocation>
        <location evidence="2">Nucleus</location>
    </subcellularLocation>
</comment>
<dbReference type="Pfam" id="PF10584">
    <property type="entry name" value="Proteasome_A_N"/>
    <property type="match status" value="1"/>
</dbReference>
<comment type="caution">
    <text evidence="9">The sequence shown here is derived from an EMBL/GenBank/DDBJ whole genome shotgun (WGS) entry which is preliminary data.</text>
</comment>
<evidence type="ECO:0000313" key="9">
    <source>
        <dbReference type="EMBL" id="RNA03842.1"/>
    </source>
</evidence>
<accession>A0A3M7PXA7</accession>
<dbReference type="AlphaFoldDB" id="A0A3M7PXA7"/>